<keyword evidence="7" id="KW-0449">Lipoprotein</keyword>
<keyword evidence="6" id="KW-0325">Glycoprotein</keyword>
<evidence type="ECO:0000313" key="11">
    <source>
        <dbReference type="Proteomes" id="UP001152803"/>
    </source>
</evidence>
<reference evidence="10" key="1">
    <citation type="journal article" date="2023" name="Science">
        <title>Genome structures resolve the early diversification of teleost fishes.</title>
        <authorList>
            <person name="Parey E."/>
            <person name="Louis A."/>
            <person name="Montfort J."/>
            <person name="Bouchez O."/>
            <person name="Roques C."/>
            <person name="Iampietro C."/>
            <person name="Lluch J."/>
            <person name="Castinel A."/>
            <person name="Donnadieu C."/>
            <person name="Desvignes T."/>
            <person name="Floi Bucao C."/>
            <person name="Jouanno E."/>
            <person name="Wen M."/>
            <person name="Mejri S."/>
            <person name="Dirks R."/>
            <person name="Jansen H."/>
            <person name="Henkel C."/>
            <person name="Chen W.J."/>
            <person name="Zahm M."/>
            <person name="Cabau C."/>
            <person name="Klopp C."/>
            <person name="Thompson A.W."/>
            <person name="Robinson-Rechavi M."/>
            <person name="Braasch I."/>
            <person name="Lecointre G."/>
            <person name="Bobe J."/>
            <person name="Postlethwait J.H."/>
            <person name="Berthelot C."/>
            <person name="Roest Crollius H."/>
            <person name="Guiguen Y."/>
        </authorList>
    </citation>
    <scope>NUCLEOTIDE SEQUENCE</scope>
    <source>
        <strain evidence="10">Concon-B</strain>
    </source>
</reference>
<evidence type="ECO:0000256" key="7">
    <source>
        <dbReference type="ARBA" id="ARBA00023288"/>
    </source>
</evidence>
<dbReference type="GO" id="GO:0007155">
    <property type="term" value="P:cell adhesion"/>
    <property type="evidence" value="ECO:0007669"/>
    <property type="project" value="InterPro"/>
</dbReference>
<feature type="chain" id="PRO_5040136926" evidence="9">
    <location>
        <begin position="21"/>
        <end position="142"/>
    </location>
</feature>
<dbReference type="GO" id="GO:0005925">
    <property type="term" value="C:focal adhesion"/>
    <property type="evidence" value="ECO:0007669"/>
    <property type="project" value="TreeGrafter"/>
</dbReference>
<keyword evidence="11" id="KW-1185">Reference proteome</keyword>
<keyword evidence="5" id="KW-1015">Disulfide bond</keyword>
<organism evidence="10 11">
    <name type="scientific">Conger conger</name>
    <name type="common">Conger eel</name>
    <name type="synonym">Muraena conger</name>
    <dbReference type="NCBI Taxonomy" id="82655"/>
    <lineage>
        <taxon>Eukaryota</taxon>
        <taxon>Metazoa</taxon>
        <taxon>Chordata</taxon>
        <taxon>Craniata</taxon>
        <taxon>Vertebrata</taxon>
        <taxon>Euteleostomi</taxon>
        <taxon>Actinopterygii</taxon>
        <taxon>Neopterygii</taxon>
        <taxon>Teleostei</taxon>
        <taxon>Anguilliformes</taxon>
        <taxon>Congridae</taxon>
        <taxon>Conger</taxon>
    </lineage>
</organism>
<dbReference type="OrthoDB" id="10031887at2759"/>
<dbReference type="GO" id="GO:0005178">
    <property type="term" value="F:integrin binding"/>
    <property type="evidence" value="ECO:0007669"/>
    <property type="project" value="InterPro"/>
</dbReference>
<evidence type="ECO:0000256" key="6">
    <source>
        <dbReference type="ARBA" id="ARBA00023180"/>
    </source>
</evidence>
<gene>
    <name evidence="10" type="ORF">COCON_G00185710</name>
</gene>
<dbReference type="PANTHER" id="PTHR19226">
    <property type="entry name" value="THY-1 MEMBRANE GLYCOPROTEIN"/>
    <property type="match status" value="1"/>
</dbReference>
<dbReference type="EMBL" id="JAFJMO010000014">
    <property type="protein sequence ID" value="KAJ8256419.1"/>
    <property type="molecule type" value="Genomic_DNA"/>
</dbReference>
<keyword evidence="2" id="KW-1003">Cell membrane</keyword>
<evidence type="ECO:0000256" key="4">
    <source>
        <dbReference type="ARBA" id="ARBA00023136"/>
    </source>
</evidence>
<dbReference type="GO" id="GO:0007229">
    <property type="term" value="P:integrin-mediated signaling pathway"/>
    <property type="evidence" value="ECO:0007669"/>
    <property type="project" value="TreeGrafter"/>
</dbReference>
<dbReference type="GO" id="GO:0005096">
    <property type="term" value="F:GTPase activator activity"/>
    <property type="evidence" value="ECO:0007669"/>
    <property type="project" value="TreeGrafter"/>
</dbReference>
<keyword evidence="3 9" id="KW-0732">Signal</keyword>
<dbReference type="GO" id="GO:0043209">
    <property type="term" value="C:myelin sheath"/>
    <property type="evidence" value="ECO:0007669"/>
    <property type="project" value="TreeGrafter"/>
</dbReference>
<evidence type="ECO:0000256" key="5">
    <source>
        <dbReference type="ARBA" id="ARBA00023157"/>
    </source>
</evidence>
<keyword evidence="4" id="KW-0472">Membrane</keyword>
<feature type="signal peptide" evidence="9">
    <location>
        <begin position="1"/>
        <end position="20"/>
    </location>
</feature>
<protein>
    <submittedName>
        <fullName evidence="10">Uncharacterized protein</fullName>
    </submittedName>
</protein>
<dbReference type="PANTHER" id="PTHR19226:SF2">
    <property type="entry name" value="THY-1 MEMBRANE GLYCOPROTEIN"/>
    <property type="match status" value="1"/>
</dbReference>
<dbReference type="AlphaFoldDB" id="A0A9Q1D2R6"/>
<comment type="subcellular location">
    <subcellularLocation>
        <location evidence="1">Cell membrane</location>
    </subcellularLocation>
</comment>
<name>A0A9Q1D2R6_CONCO</name>
<evidence type="ECO:0000256" key="8">
    <source>
        <dbReference type="ARBA" id="ARBA00023319"/>
    </source>
</evidence>
<evidence type="ECO:0000313" key="10">
    <source>
        <dbReference type="EMBL" id="KAJ8256419.1"/>
    </source>
</evidence>
<dbReference type="InterPro" id="IPR033292">
    <property type="entry name" value="THY1"/>
</dbReference>
<evidence type="ECO:0000256" key="3">
    <source>
        <dbReference type="ARBA" id="ARBA00022729"/>
    </source>
</evidence>
<evidence type="ECO:0000256" key="1">
    <source>
        <dbReference type="ARBA" id="ARBA00004236"/>
    </source>
</evidence>
<keyword evidence="8" id="KW-0393">Immunoglobulin domain</keyword>
<dbReference type="GO" id="GO:0045121">
    <property type="term" value="C:membrane raft"/>
    <property type="evidence" value="ECO:0007669"/>
    <property type="project" value="TreeGrafter"/>
</dbReference>
<sequence>MKCFYSVMLVFMLGLSRGQGQELYPCITLERSLRIDCEFSPTDVTPGPYCEFKEDSRLMGSTRPNAQPSLDFRMRAEVTLEPPDMCVLVLSSPLSEKTRTYSCRVIQGGEALENSMALHPRESVRKYGDVCVRACACVRERM</sequence>
<dbReference type="GO" id="GO:0009897">
    <property type="term" value="C:external side of plasma membrane"/>
    <property type="evidence" value="ECO:0007669"/>
    <property type="project" value="TreeGrafter"/>
</dbReference>
<evidence type="ECO:0000256" key="2">
    <source>
        <dbReference type="ARBA" id="ARBA00022475"/>
    </source>
</evidence>
<dbReference type="GO" id="GO:0051894">
    <property type="term" value="P:positive regulation of focal adhesion assembly"/>
    <property type="evidence" value="ECO:0007669"/>
    <property type="project" value="TreeGrafter"/>
</dbReference>
<dbReference type="GO" id="GO:0030425">
    <property type="term" value="C:dendrite"/>
    <property type="evidence" value="ECO:0007669"/>
    <property type="project" value="TreeGrafter"/>
</dbReference>
<dbReference type="Proteomes" id="UP001152803">
    <property type="component" value="Unassembled WGS sequence"/>
</dbReference>
<evidence type="ECO:0000256" key="9">
    <source>
        <dbReference type="SAM" id="SignalP"/>
    </source>
</evidence>
<comment type="caution">
    <text evidence="10">The sequence shown here is derived from an EMBL/GenBank/DDBJ whole genome shotgun (WGS) entry which is preliminary data.</text>
</comment>
<proteinExistence type="predicted"/>
<accession>A0A9Q1D2R6</accession>
<dbReference type="GO" id="GO:0030334">
    <property type="term" value="P:regulation of cell migration"/>
    <property type="evidence" value="ECO:0007669"/>
    <property type="project" value="InterPro"/>
</dbReference>